<evidence type="ECO:0000313" key="2">
    <source>
        <dbReference type="EMBL" id="KIY70983.1"/>
    </source>
</evidence>
<feature type="domain" description="NadR/Ttd14 AAA" evidence="1">
    <location>
        <begin position="13"/>
        <end position="182"/>
    </location>
</feature>
<organism evidence="2 3">
    <name type="scientific">Cylindrobasidium torrendii FP15055 ss-10</name>
    <dbReference type="NCBI Taxonomy" id="1314674"/>
    <lineage>
        <taxon>Eukaryota</taxon>
        <taxon>Fungi</taxon>
        <taxon>Dikarya</taxon>
        <taxon>Basidiomycota</taxon>
        <taxon>Agaricomycotina</taxon>
        <taxon>Agaricomycetes</taxon>
        <taxon>Agaricomycetidae</taxon>
        <taxon>Agaricales</taxon>
        <taxon>Marasmiineae</taxon>
        <taxon>Physalacriaceae</taxon>
        <taxon>Cylindrobasidium</taxon>
    </lineage>
</organism>
<evidence type="ECO:0000313" key="3">
    <source>
        <dbReference type="Proteomes" id="UP000054007"/>
    </source>
</evidence>
<reference evidence="2 3" key="1">
    <citation type="journal article" date="2015" name="Fungal Genet. Biol.">
        <title>Evolution of novel wood decay mechanisms in Agaricales revealed by the genome sequences of Fistulina hepatica and Cylindrobasidium torrendii.</title>
        <authorList>
            <person name="Floudas D."/>
            <person name="Held B.W."/>
            <person name="Riley R."/>
            <person name="Nagy L.G."/>
            <person name="Koehler G."/>
            <person name="Ransdell A.S."/>
            <person name="Younus H."/>
            <person name="Chow J."/>
            <person name="Chiniquy J."/>
            <person name="Lipzen A."/>
            <person name="Tritt A."/>
            <person name="Sun H."/>
            <person name="Haridas S."/>
            <person name="LaButti K."/>
            <person name="Ohm R.A."/>
            <person name="Kues U."/>
            <person name="Blanchette R.A."/>
            <person name="Grigoriev I.V."/>
            <person name="Minto R.E."/>
            <person name="Hibbett D.S."/>
        </authorList>
    </citation>
    <scope>NUCLEOTIDE SEQUENCE [LARGE SCALE GENOMIC DNA]</scope>
    <source>
        <strain evidence="2 3">FP15055 ss-10</strain>
    </source>
</reference>
<dbReference type="EMBL" id="KN880460">
    <property type="protein sequence ID" value="KIY70983.1"/>
    <property type="molecule type" value="Genomic_DNA"/>
</dbReference>
<dbReference type="Proteomes" id="UP000054007">
    <property type="component" value="Unassembled WGS sequence"/>
</dbReference>
<dbReference type="Pfam" id="PF13521">
    <property type="entry name" value="AAA_28"/>
    <property type="match status" value="1"/>
</dbReference>
<proteinExistence type="predicted"/>
<dbReference type="AlphaFoldDB" id="A0A0D7BKB4"/>
<dbReference type="SUPFAM" id="SSF52540">
    <property type="entry name" value="P-loop containing nucleoside triphosphate hydrolases"/>
    <property type="match status" value="1"/>
</dbReference>
<dbReference type="InterPro" id="IPR038727">
    <property type="entry name" value="NadR/Ttd14_AAA_dom"/>
</dbReference>
<protein>
    <recommendedName>
        <fullName evidence="1">NadR/Ttd14 AAA domain-containing protein</fullName>
    </recommendedName>
</protein>
<dbReference type="OrthoDB" id="6118920at2759"/>
<sequence>MGNQSSLTKSPHRIYVVGPSSTGKTTLCDRLAEVLHLDRGTTYISEVARKVIAAKKYTRKDVYSLKMQEDIMAAQLNHDAESRGVYPLQVFDRSSLDPLVYAKLTGVDEADGAKRMEELETDPRLQEELVAYRGNNVTFVLLTPVQGWLVDDGTRHMQDQERTRDIFKETLSRLEIPFVEIGEDEKDSEARVALVLNAAGINS</sequence>
<accession>A0A0D7BKB4</accession>
<evidence type="ECO:0000259" key="1">
    <source>
        <dbReference type="Pfam" id="PF13521"/>
    </source>
</evidence>
<name>A0A0D7BKB4_9AGAR</name>
<gene>
    <name evidence="2" type="ORF">CYLTODRAFT_346741</name>
</gene>
<keyword evidence="3" id="KW-1185">Reference proteome</keyword>
<dbReference type="InterPro" id="IPR027417">
    <property type="entry name" value="P-loop_NTPase"/>
</dbReference>
<dbReference type="Gene3D" id="3.40.50.300">
    <property type="entry name" value="P-loop containing nucleotide triphosphate hydrolases"/>
    <property type="match status" value="1"/>
</dbReference>